<dbReference type="Proteomes" id="UP000319859">
    <property type="component" value="Unassembled WGS sequence"/>
</dbReference>
<dbReference type="RefSeq" id="WP_145754643.1">
    <property type="nucleotide sequence ID" value="NZ_VITN01000042.1"/>
</dbReference>
<sequence>MAVTGFPSNPFFSPFPDLGRTADDDVVALFNQPEGQDWRDHPSLFRQTAAMNGDPNLPVAACHSAGVVEQFGKGFASYPQGLAAVLLQITMEKGLWGEVQKRHASIRGHQLSGILWLGLQDTDRTMRLLWWLTKNALPKDAPYLAGRFGGGTFTGWALKLGRLGKAWPLGVVPMFVLAGYGSGILAMERGNIAFDAIAYAILSGRYEGICLPADRIKRELQDMENKEGPEIAPMVQMLKDVMRLAQGAGNN</sequence>
<organism evidence="1 2">
    <name type="scientific">Nitrospirillum amazonense</name>
    <dbReference type="NCBI Taxonomy" id="28077"/>
    <lineage>
        <taxon>Bacteria</taxon>
        <taxon>Pseudomonadati</taxon>
        <taxon>Pseudomonadota</taxon>
        <taxon>Alphaproteobacteria</taxon>
        <taxon>Rhodospirillales</taxon>
        <taxon>Azospirillaceae</taxon>
        <taxon>Nitrospirillum</taxon>
    </lineage>
</organism>
<name>A0A560EIZ6_9PROT</name>
<reference evidence="1 2" key="1">
    <citation type="submission" date="2019-06" db="EMBL/GenBank/DDBJ databases">
        <title>Genomic Encyclopedia of Type Strains, Phase IV (KMG-V): Genome sequencing to study the core and pangenomes of soil and plant-associated prokaryotes.</title>
        <authorList>
            <person name="Whitman W."/>
        </authorList>
    </citation>
    <scope>NUCLEOTIDE SEQUENCE [LARGE SCALE GENOMIC DNA]</scope>
    <source>
        <strain evidence="1 2">BR 11880</strain>
    </source>
</reference>
<dbReference type="AlphaFoldDB" id="A0A560EIZ6"/>
<dbReference type="OrthoDB" id="7358662at2"/>
<gene>
    <name evidence="1" type="ORF">FBZ89_14216</name>
</gene>
<accession>A0A560EIZ6</accession>
<protein>
    <submittedName>
        <fullName evidence="1">Uncharacterized protein</fullName>
    </submittedName>
</protein>
<comment type="caution">
    <text evidence="1">The sequence shown here is derived from an EMBL/GenBank/DDBJ whole genome shotgun (WGS) entry which is preliminary data.</text>
</comment>
<proteinExistence type="predicted"/>
<evidence type="ECO:0000313" key="2">
    <source>
        <dbReference type="Proteomes" id="UP000319859"/>
    </source>
</evidence>
<evidence type="ECO:0000313" key="1">
    <source>
        <dbReference type="EMBL" id="TWB09332.1"/>
    </source>
</evidence>
<dbReference type="EMBL" id="VITN01000042">
    <property type="protein sequence ID" value="TWB09332.1"/>
    <property type="molecule type" value="Genomic_DNA"/>
</dbReference>